<organism evidence="3 4">
    <name type="scientific">Protea cynaroides</name>
    <dbReference type="NCBI Taxonomy" id="273540"/>
    <lineage>
        <taxon>Eukaryota</taxon>
        <taxon>Viridiplantae</taxon>
        <taxon>Streptophyta</taxon>
        <taxon>Embryophyta</taxon>
        <taxon>Tracheophyta</taxon>
        <taxon>Spermatophyta</taxon>
        <taxon>Magnoliopsida</taxon>
        <taxon>Proteales</taxon>
        <taxon>Proteaceae</taxon>
        <taxon>Protea</taxon>
    </lineage>
</organism>
<dbReference type="OrthoDB" id="1939754at2759"/>
<feature type="region of interest" description="Disordered" evidence="2">
    <location>
        <begin position="1"/>
        <end position="30"/>
    </location>
</feature>
<keyword evidence="1" id="KW-0175">Coiled coil</keyword>
<name>A0A9Q0KHS7_9MAGN</name>
<reference evidence="3" key="1">
    <citation type="journal article" date="2023" name="Plant J.">
        <title>The genome of the king protea, Protea cynaroides.</title>
        <authorList>
            <person name="Chang J."/>
            <person name="Duong T.A."/>
            <person name="Schoeman C."/>
            <person name="Ma X."/>
            <person name="Roodt D."/>
            <person name="Barker N."/>
            <person name="Li Z."/>
            <person name="Van de Peer Y."/>
            <person name="Mizrachi E."/>
        </authorList>
    </citation>
    <scope>NUCLEOTIDE SEQUENCE</scope>
    <source>
        <tissue evidence="3">Young leaves</tissue>
    </source>
</reference>
<evidence type="ECO:0000313" key="3">
    <source>
        <dbReference type="EMBL" id="KAJ4970878.1"/>
    </source>
</evidence>
<feature type="compositionally biased region" description="Basic and acidic residues" evidence="2">
    <location>
        <begin position="1"/>
        <end position="10"/>
    </location>
</feature>
<evidence type="ECO:0000256" key="2">
    <source>
        <dbReference type="SAM" id="MobiDB-lite"/>
    </source>
</evidence>
<feature type="region of interest" description="Disordered" evidence="2">
    <location>
        <begin position="101"/>
        <end position="127"/>
    </location>
</feature>
<feature type="compositionally biased region" description="Polar residues" evidence="2">
    <location>
        <begin position="229"/>
        <end position="240"/>
    </location>
</feature>
<feature type="region of interest" description="Disordered" evidence="2">
    <location>
        <begin position="413"/>
        <end position="493"/>
    </location>
</feature>
<feature type="compositionally biased region" description="Polar residues" evidence="2">
    <location>
        <begin position="431"/>
        <end position="445"/>
    </location>
</feature>
<evidence type="ECO:0000313" key="4">
    <source>
        <dbReference type="Proteomes" id="UP001141806"/>
    </source>
</evidence>
<feature type="compositionally biased region" description="Low complexity" evidence="2">
    <location>
        <begin position="182"/>
        <end position="193"/>
    </location>
</feature>
<evidence type="ECO:0000256" key="1">
    <source>
        <dbReference type="SAM" id="Coils"/>
    </source>
</evidence>
<feature type="compositionally biased region" description="Basic and acidic residues" evidence="2">
    <location>
        <begin position="458"/>
        <end position="468"/>
    </location>
</feature>
<proteinExistence type="predicted"/>
<accession>A0A9Q0KHS7</accession>
<feature type="coiled-coil region" evidence="1">
    <location>
        <begin position="49"/>
        <end position="83"/>
    </location>
</feature>
<protein>
    <submittedName>
        <fullName evidence="3">Uncharacterized protein</fullName>
    </submittedName>
</protein>
<dbReference type="EMBL" id="JAMYWD010000005">
    <property type="protein sequence ID" value="KAJ4970878.1"/>
    <property type="molecule type" value="Genomic_DNA"/>
</dbReference>
<sequence length="691" mass="76690">MIHPERRNEISARIPGATNPNRKMSEMEDSSKMTIEFLRVRLQSERSVSKTARQRADELAKRVVELEEQLNAVTLESRKAEKATAEILAVLEKHGLGDFSETFDSSSDQEGILGESKEGTESPNKMENSVISKARMNKLEFSGSELGGSPVASRSLSWKSCIDSPTSLKSENMDHARRRRSSFISSAGSSSRRNLGKSCRQIKRKETRSGAAEARGESFQHDAQESEESTLSGNTSNGSKDGSVETREERYKNKEAKVFLKDMERALEHQAQLIVQYEAEENAQREWEAKFRENISCNLDSCEPGNQSDITEERDEIRPETVDPVDMIPSHDQVRSEAEYVCQSEDAVGKPLANGVVPTMHGEMDCPPVQQYSGSSTSLVDELSPTFSFPSQPKTEINTKGKKKLEWSENSLHQPLHGSSEHHPLHKSSSHARQSFSEGETSVWQNKPHGPQPLMLHETLHGSSEHHPLQKSSSHSLESFCEGESSVQQNKPQQVVLREPKDGLAGVLEALQHAKSSLKHELNRLPLSSQGGPMVRATDTSFPAIKARDAMDIPVGCAGLFRVPTDLKFETTHNSQISLLEPSSNSHLSSTRYYPNVGIGGVASERYTAGLYLESGSSTSTQKSYIDPYMDMNMGLPASSRYTYPSYADLVPRMPSGYGDGIQRQSSLGTAMPPGDQYYIYHDQIRPNIRR</sequence>
<gene>
    <name evidence="3" type="ORF">NE237_003977</name>
</gene>
<dbReference type="PANTHER" id="PTHR33701:SF3">
    <property type="entry name" value="TRANSCRIPTIONAL REGULATOR ATRX"/>
    <property type="match status" value="1"/>
</dbReference>
<feature type="compositionally biased region" description="Basic and acidic residues" evidence="2">
    <location>
        <begin position="214"/>
        <end position="224"/>
    </location>
</feature>
<feature type="region of interest" description="Disordered" evidence="2">
    <location>
        <begin position="164"/>
        <end position="249"/>
    </location>
</feature>
<comment type="caution">
    <text evidence="3">The sequence shown here is derived from an EMBL/GenBank/DDBJ whole genome shotgun (WGS) entry which is preliminary data.</text>
</comment>
<keyword evidence="4" id="KW-1185">Reference proteome</keyword>
<dbReference type="Proteomes" id="UP001141806">
    <property type="component" value="Unassembled WGS sequence"/>
</dbReference>
<dbReference type="AlphaFoldDB" id="A0A9Q0KHS7"/>
<dbReference type="PANTHER" id="PTHR33701">
    <property type="entry name" value="TRANSMEMBRANE PROTEIN"/>
    <property type="match status" value="1"/>
</dbReference>